<dbReference type="InterPro" id="IPR041286">
    <property type="entry name" value="MBG_2"/>
</dbReference>
<sequence>MTVALPGGTLWAANAVPVNLGTAKNFGALAGAAISGTGQVKGNVGSGSGAIAPAITSTGTIYPTGDAVVTTALTDVATAYAEAKNRAPDSILSAAAFELGGKTLTPGVHKIGAAATLGSPVTLDAQGDPDAVFIIQIGAAFSATASVGNVILANDAQSANIFWIVEGAVSMGASIKMEGNILGNAAVTFGATTTVNGRLLAGATAGTIAMATAINVPVDPSVVGDRVWFDSNVNGIQDPSETAGFSNIPVSLMQLVLEKKTLELGTAANFGALAGAAISGSANVTGNVGSGTGAIAAGITSTGTVYATGHAAVMTALADFETAYNDGKNRTPDELLSAAAFELGGKTLKPGVYKIGAAATLASSVTLDAEGDAEAVFIIQIVGAFGTTAATGNVILANNAKSANVYWIVEGAVSLGAGTHMRGNILGGAAITFGVTTNISGRAMAGKAAGTIALATTVSAVTGAPPVGFPDPIVVATTVTDVGGNYLFEGVQPGTLFVRWDLTNFTTDYRVTDPNQGEDDTLDSNSESGDVGGYVDSTEFVVLGGTTHLGVDLGLAETLPAVKTAARNELTATRQAYLLANPYTSENWTALLDAKTDGDTAINAATDPAGVAAAKAAALAAMDAVPTVPDTLAEAKVAAKTDLTTALAAYPEVNYTPENWTTLTTAKTNGDTAIQAAANLAGVATARSAALAAMTAVPTVAGTLAAAKTAALGDFALVVVTYLQANYTSENWTVVQAANENGQTAINEATNLAGVVTATNLALATLDAVPTFTESMATARAAALSALSTALATYLEANYYTFESWTALIAARTAGSAAINAATDPAGVATAATTALEAMAAVPTLTVTLAGAKVAALNDLDAVVATYVVGNYTTENWTTLQTAIANGQAAINAATNLADLATAINTALATMDAVPVINGDMELARATALNALTTAFVTHLEDNDYTAENLLALITARATGSLEINQAIDSAGVATAATTALAAMAAVPTITGTLAVVKAAALNDFELVVETYLEASYTSENWMALQTAIANGQAAINAATDLAGVAAATNEALEALDAVPVINETLATVRAAALNDLTTAFTTYLGANNYTSENLLALIAARATGSAAVNAATDAASVTTARDEALTAMDTVPTFSETLVTTQTLAQENLTTALATYLEANYTVESWTALILAQTTGQAAINAATDPAGVALATSAALAAMNAVPTIAEETLAAVKAAALANLAALAATYQESNFTSEEWEALQLALANAQAAILAATNAASVALATSAALTALDVVQTNAETLAAAQEAALASLAAVAATYQEANFTPAEWAALQLALANAQAAILAATNLTDVATATNTALAAIAETLAVVKATALANLAALAATYQESNFTSEEWEALQLALANAQAAIIAATNPAGVAAATSAALAALDAVPTSAETLAAAVAAALANLAAVAATYQEANFTPEEWAALQLALANAQAAINAATTLTGVATATNTGVTTLAILATEAQEVTITLVTPATGTTVGGTQVTLTGTNFTGATSVTFNGISASFIVNSPTQITATTPARAAGTVSVIVTTPSGSNIANSLFTYWTPTVLVIGNGIIIDNGETSPSLEDLTAFGSVSLLNAQVTRTFTIQNNGTAAFVLTGTPAVQILGGDAADFKVTALPSSSIAVGQSTTFAITFDPSLPGLRTATLSIASNNPDLNPLTFAVSGFGTLSRSLAQTIVFNAPATHYLGQGPLTLTAEASSGLPVLLQLLGPATLAGSILTPTGVGQVTVRATQVGGGNYAAAKIVTRVITVKANPTVLTLTGLSQRYNGTPKAIGSVGTTSPVTVTYQVGGVFRTTPPTAAGRYAVVAVAGGVTKKGTLVITQAPLYVVPQDKRKLSGEINPLLDLVYEGFVGSDTSAVLTKVPTLSTSAKVTSVGGTYPITAKSGLAANYTLIYRQGTLVVEGFAAGYEALLADGGNLPSGKLSLTVASSGKTFSGTMALAGETSTLRLSGALITNFLTERSTGAATVLSQGATYAVSFTLTLKGELTGTLTKNSQPLATFPDGQRLLLLPSGAKVNFSGAYTGVLEPAQPLVVGVPRGAGWARATVSTRGAIALVGKLGDGTAFTTSVLPSQEETPSYRLWVQPYKPARVETFLSGTFEMQPNSLNSQRFLVTEPSLVWAKAPWPTDKSYPLGFVPLTIGLTLDPWVKPTATLPLTSLLGLTGDTFVVLHSATGSTSHASLPTTMTLSSRNVFVVPGINNLTKWKTTLNTTNGTFTGSFELMDAGVKRVAIISGVLRQPAGNDVQLIGDGNFVIPATPGGVETVSGEVLFKLP</sequence>
<comment type="similarity">
    <text evidence="2">Belongs to the ice-binding protein family.</text>
</comment>
<keyword evidence="4" id="KW-0732">Signal</keyword>
<feature type="domain" description="SD-repeat containing protein B" evidence="6">
    <location>
        <begin position="474"/>
        <end position="529"/>
    </location>
</feature>
<dbReference type="InterPro" id="IPR013783">
    <property type="entry name" value="Ig-like_fold"/>
</dbReference>
<gene>
    <name evidence="8" type="ORF">EI77_02684</name>
</gene>
<dbReference type="InterPro" id="IPR033764">
    <property type="entry name" value="Sdr_B"/>
</dbReference>
<evidence type="ECO:0000256" key="3">
    <source>
        <dbReference type="ARBA" id="ARBA00022525"/>
    </source>
</evidence>
<dbReference type="CDD" id="cd00603">
    <property type="entry name" value="IPT_PCSR"/>
    <property type="match status" value="1"/>
</dbReference>
<dbReference type="NCBIfam" id="NF012200">
    <property type="entry name" value="choice_anch_D"/>
    <property type="match status" value="1"/>
</dbReference>
<dbReference type="Gene3D" id="2.60.40.10">
    <property type="entry name" value="Immunoglobulins"/>
    <property type="match status" value="3"/>
</dbReference>
<evidence type="ECO:0000313" key="8">
    <source>
        <dbReference type="EMBL" id="TDU70636.1"/>
    </source>
</evidence>
<comment type="subcellular location">
    <subcellularLocation>
        <location evidence="1">Secreted</location>
    </subcellularLocation>
</comment>
<protein>
    <submittedName>
        <fullName evidence="8">SdrD B-like protein</fullName>
    </submittedName>
</protein>
<keyword evidence="9" id="KW-1185">Reference proteome</keyword>
<dbReference type="GO" id="GO:0005576">
    <property type="term" value="C:extracellular region"/>
    <property type="evidence" value="ECO:0007669"/>
    <property type="project" value="UniProtKB-SubCell"/>
</dbReference>
<dbReference type="InterPro" id="IPR014756">
    <property type="entry name" value="Ig_E-set"/>
</dbReference>
<dbReference type="Pfam" id="PF18676">
    <property type="entry name" value="MBG_2"/>
    <property type="match status" value="1"/>
</dbReference>
<dbReference type="Pfam" id="PF17210">
    <property type="entry name" value="SdrD_B"/>
    <property type="match status" value="1"/>
</dbReference>
<dbReference type="InterPro" id="IPR002909">
    <property type="entry name" value="IPT_dom"/>
</dbReference>
<dbReference type="Pfam" id="PF01833">
    <property type="entry name" value="TIG"/>
    <property type="match status" value="1"/>
</dbReference>
<evidence type="ECO:0000259" key="6">
    <source>
        <dbReference type="Pfam" id="PF17210"/>
    </source>
</evidence>
<dbReference type="Pfam" id="PF11999">
    <property type="entry name" value="Ice_binding"/>
    <property type="match status" value="2"/>
</dbReference>
<evidence type="ECO:0000313" key="9">
    <source>
        <dbReference type="Proteomes" id="UP000295662"/>
    </source>
</evidence>
<dbReference type="SUPFAM" id="SSF81296">
    <property type="entry name" value="E set domains"/>
    <property type="match status" value="1"/>
</dbReference>
<reference evidence="8 9" key="1">
    <citation type="submission" date="2019-03" db="EMBL/GenBank/DDBJ databases">
        <title>Genomic Encyclopedia of Archaeal and Bacterial Type Strains, Phase II (KMG-II): from individual species to whole genera.</title>
        <authorList>
            <person name="Goeker M."/>
        </authorList>
    </citation>
    <scope>NUCLEOTIDE SEQUENCE [LARGE SCALE GENOMIC DNA]</scope>
    <source>
        <strain evidence="8 9">ATCC 25309</strain>
    </source>
</reference>
<accession>A0A4R7RZQ7</accession>
<feature type="domain" description="IPT/TIG" evidence="5">
    <location>
        <begin position="1495"/>
        <end position="1573"/>
    </location>
</feature>
<comment type="caution">
    <text evidence="8">The sequence shown here is derived from an EMBL/GenBank/DDBJ whole genome shotgun (WGS) entry which is preliminary data.</text>
</comment>
<evidence type="ECO:0000256" key="1">
    <source>
        <dbReference type="ARBA" id="ARBA00004613"/>
    </source>
</evidence>
<proteinExistence type="inferred from homology"/>
<organism evidence="8 9">
    <name type="scientific">Prosthecobacter fusiformis</name>
    <dbReference type="NCBI Taxonomy" id="48464"/>
    <lineage>
        <taxon>Bacteria</taxon>
        <taxon>Pseudomonadati</taxon>
        <taxon>Verrucomicrobiota</taxon>
        <taxon>Verrucomicrobiia</taxon>
        <taxon>Verrucomicrobiales</taxon>
        <taxon>Verrucomicrobiaceae</taxon>
        <taxon>Prosthecobacter</taxon>
    </lineage>
</organism>
<keyword evidence="3" id="KW-0964">Secreted</keyword>
<evidence type="ECO:0000256" key="2">
    <source>
        <dbReference type="ARBA" id="ARBA00005445"/>
    </source>
</evidence>
<feature type="domain" description="MBG" evidence="7">
    <location>
        <begin position="1858"/>
        <end position="1931"/>
    </location>
</feature>
<dbReference type="EMBL" id="SOCA01000004">
    <property type="protein sequence ID" value="TDU70636.1"/>
    <property type="molecule type" value="Genomic_DNA"/>
</dbReference>
<dbReference type="InterPro" id="IPR021884">
    <property type="entry name" value="Ice-bd_prot"/>
</dbReference>
<name>A0A4R7RZQ7_9BACT</name>
<dbReference type="SUPFAM" id="SSF117074">
    <property type="entry name" value="Hypothetical protein PA1324"/>
    <property type="match status" value="2"/>
</dbReference>
<dbReference type="Gene3D" id="3.30.160.710">
    <property type="match status" value="1"/>
</dbReference>
<evidence type="ECO:0000256" key="4">
    <source>
        <dbReference type="ARBA" id="ARBA00022729"/>
    </source>
</evidence>
<evidence type="ECO:0000259" key="5">
    <source>
        <dbReference type="Pfam" id="PF01833"/>
    </source>
</evidence>
<dbReference type="RefSeq" id="WP_166647229.1">
    <property type="nucleotide sequence ID" value="NZ_SOCA01000004.1"/>
</dbReference>
<evidence type="ECO:0000259" key="7">
    <source>
        <dbReference type="Pfam" id="PF18676"/>
    </source>
</evidence>
<dbReference type="Proteomes" id="UP000295662">
    <property type="component" value="Unassembled WGS sequence"/>
</dbReference>